<keyword evidence="2" id="KW-1185">Reference proteome</keyword>
<dbReference type="AlphaFoldDB" id="A0A9D4JHJ0"/>
<accession>A0A9D4JHJ0</accession>
<name>A0A9D4JHJ0_DREPO</name>
<organism evidence="1 2">
    <name type="scientific">Dreissena polymorpha</name>
    <name type="common">Zebra mussel</name>
    <name type="synonym">Mytilus polymorpha</name>
    <dbReference type="NCBI Taxonomy" id="45954"/>
    <lineage>
        <taxon>Eukaryota</taxon>
        <taxon>Metazoa</taxon>
        <taxon>Spiralia</taxon>
        <taxon>Lophotrochozoa</taxon>
        <taxon>Mollusca</taxon>
        <taxon>Bivalvia</taxon>
        <taxon>Autobranchia</taxon>
        <taxon>Heteroconchia</taxon>
        <taxon>Euheterodonta</taxon>
        <taxon>Imparidentia</taxon>
        <taxon>Neoheterodontei</taxon>
        <taxon>Myida</taxon>
        <taxon>Dreissenoidea</taxon>
        <taxon>Dreissenidae</taxon>
        <taxon>Dreissena</taxon>
    </lineage>
</organism>
<sequence>MCAEIYLRHKPRLVRLFACVLCRPLSHKRWHLHSYTKFFENSRRISETSVNYDHITFLNPALKRFVYGMTVLIFSY</sequence>
<comment type="caution">
    <text evidence="1">The sequence shown here is derived from an EMBL/GenBank/DDBJ whole genome shotgun (WGS) entry which is preliminary data.</text>
</comment>
<reference evidence="1" key="1">
    <citation type="journal article" date="2019" name="bioRxiv">
        <title>The Genome of the Zebra Mussel, Dreissena polymorpha: A Resource for Invasive Species Research.</title>
        <authorList>
            <person name="McCartney M.A."/>
            <person name="Auch B."/>
            <person name="Kono T."/>
            <person name="Mallez S."/>
            <person name="Zhang Y."/>
            <person name="Obille A."/>
            <person name="Becker A."/>
            <person name="Abrahante J.E."/>
            <person name="Garbe J."/>
            <person name="Badalamenti J.P."/>
            <person name="Herman A."/>
            <person name="Mangelson H."/>
            <person name="Liachko I."/>
            <person name="Sullivan S."/>
            <person name="Sone E.D."/>
            <person name="Koren S."/>
            <person name="Silverstein K.A.T."/>
            <person name="Beckman K.B."/>
            <person name="Gohl D.M."/>
        </authorList>
    </citation>
    <scope>NUCLEOTIDE SEQUENCE</scope>
    <source>
        <strain evidence="1">Duluth1</strain>
        <tissue evidence="1">Whole animal</tissue>
    </source>
</reference>
<evidence type="ECO:0000313" key="1">
    <source>
        <dbReference type="EMBL" id="KAH3812165.1"/>
    </source>
</evidence>
<dbReference type="EMBL" id="JAIWYP010000006">
    <property type="protein sequence ID" value="KAH3812165.1"/>
    <property type="molecule type" value="Genomic_DNA"/>
</dbReference>
<proteinExistence type="predicted"/>
<protein>
    <submittedName>
        <fullName evidence="1">Uncharacterized protein</fullName>
    </submittedName>
</protein>
<reference evidence="1" key="2">
    <citation type="submission" date="2020-11" db="EMBL/GenBank/DDBJ databases">
        <authorList>
            <person name="McCartney M.A."/>
            <person name="Auch B."/>
            <person name="Kono T."/>
            <person name="Mallez S."/>
            <person name="Becker A."/>
            <person name="Gohl D.M."/>
            <person name="Silverstein K.A.T."/>
            <person name="Koren S."/>
            <person name="Bechman K.B."/>
            <person name="Herman A."/>
            <person name="Abrahante J.E."/>
            <person name="Garbe J."/>
        </authorList>
    </citation>
    <scope>NUCLEOTIDE SEQUENCE</scope>
    <source>
        <strain evidence="1">Duluth1</strain>
        <tissue evidence="1">Whole animal</tissue>
    </source>
</reference>
<gene>
    <name evidence="1" type="ORF">DPMN_140589</name>
</gene>
<evidence type="ECO:0000313" key="2">
    <source>
        <dbReference type="Proteomes" id="UP000828390"/>
    </source>
</evidence>
<dbReference type="Proteomes" id="UP000828390">
    <property type="component" value="Unassembled WGS sequence"/>
</dbReference>